<organism evidence="1">
    <name type="scientific">Lepeophtheirus salmonis</name>
    <name type="common">Salmon louse</name>
    <name type="synonym">Caligus salmonis</name>
    <dbReference type="NCBI Taxonomy" id="72036"/>
    <lineage>
        <taxon>Eukaryota</taxon>
        <taxon>Metazoa</taxon>
        <taxon>Ecdysozoa</taxon>
        <taxon>Arthropoda</taxon>
        <taxon>Crustacea</taxon>
        <taxon>Multicrustacea</taxon>
        <taxon>Hexanauplia</taxon>
        <taxon>Copepoda</taxon>
        <taxon>Siphonostomatoida</taxon>
        <taxon>Caligidae</taxon>
        <taxon>Lepeophtheirus</taxon>
    </lineage>
</organism>
<proteinExistence type="predicted"/>
<reference evidence="1" key="1">
    <citation type="submission" date="2014-05" db="EMBL/GenBank/DDBJ databases">
        <authorList>
            <person name="Chronopoulou M."/>
        </authorList>
    </citation>
    <scope>NUCLEOTIDE SEQUENCE</scope>
    <source>
        <tissue evidence="1">Whole organism</tissue>
    </source>
</reference>
<dbReference type="AlphaFoldDB" id="A0A0K2UTZ4"/>
<dbReference type="EMBL" id="HACA01024159">
    <property type="protein sequence ID" value="CDW41520.1"/>
    <property type="molecule type" value="Transcribed_RNA"/>
</dbReference>
<sequence>MLNSDLTFNLYHKNVNLDRSCVNHLTTFREKSPR</sequence>
<accession>A0A0K2UTZ4</accession>
<protein>
    <submittedName>
        <fullName evidence="1">Uncharacterized protein</fullName>
    </submittedName>
</protein>
<evidence type="ECO:0000313" key="1">
    <source>
        <dbReference type="EMBL" id="CDW41520.1"/>
    </source>
</evidence>
<name>A0A0K2UTZ4_LEPSM</name>